<keyword evidence="2" id="KW-1185">Reference proteome</keyword>
<dbReference type="EMBL" id="JBHSON010000057">
    <property type="protein sequence ID" value="MFC5750706.1"/>
    <property type="molecule type" value="Genomic_DNA"/>
</dbReference>
<dbReference type="RefSeq" id="WP_378286463.1">
    <property type="nucleotide sequence ID" value="NZ_JBHSON010000057.1"/>
</dbReference>
<accession>A0ABW1A5H5</accession>
<gene>
    <name evidence="1" type="ORF">ACFPZN_34230</name>
</gene>
<sequence length="387" mass="41805">MTSTSQIKEELYLERVFGDSAPVFVDATRYFRQGTPYPLSAKKALKATCGVRTDDEVVAFSLRDYTAKQAEREVECIEESVGGVVVTKRNVLRPRMPRRTLHELGETARALSAVLGGDEVIADLDGELYVLEIARTHGAGALTLVGKLDRAADDYIRSEIGDTDATFRLPITGVRLRIFLRSPMRRRIIAYAFGGYLARRPGEVETVTRATALALNSVLGLATFRMLSGLDGVEIPPAPRGVVERPRGSAGPVAFTVPVLLLTHDGTPAARGHVFGEIDLERLDPVTGGLAFRVSAGDGLEWNPVVVGSVRFETYQRVLTETIGELINSSLGTDVVRDIAYDIMLGDLGRVAVAGLRAATADLQGLAATPTRAEVRLLQPEVAQPLP</sequence>
<comment type="caution">
    <text evidence="1">The sequence shown here is derived from an EMBL/GenBank/DDBJ whole genome shotgun (WGS) entry which is preliminary data.</text>
</comment>
<proteinExistence type="predicted"/>
<dbReference type="Proteomes" id="UP001596074">
    <property type="component" value="Unassembled WGS sequence"/>
</dbReference>
<reference evidence="2" key="1">
    <citation type="journal article" date="2019" name="Int. J. Syst. Evol. Microbiol.">
        <title>The Global Catalogue of Microorganisms (GCM) 10K type strain sequencing project: providing services to taxonomists for standard genome sequencing and annotation.</title>
        <authorList>
            <consortium name="The Broad Institute Genomics Platform"/>
            <consortium name="The Broad Institute Genome Sequencing Center for Infectious Disease"/>
            <person name="Wu L."/>
            <person name="Ma J."/>
        </authorList>
    </citation>
    <scope>NUCLEOTIDE SEQUENCE [LARGE SCALE GENOMIC DNA]</scope>
    <source>
        <strain evidence="2">KCTC 42087</strain>
    </source>
</reference>
<protein>
    <recommendedName>
        <fullName evidence="3">TldD/PmbA family protein</fullName>
    </recommendedName>
</protein>
<evidence type="ECO:0008006" key="3">
    <source>
        <dbReference type="Google" id="ProtNLM"/>
    </source>
</evidence>
<organism evidence="1 2">
    <name type="scientific">Actinomadura rugatobispora</name>
    <dbReference type="NCBI Taxonomy" id="1994"/>
    <lineage>
        <taxon>Bacteria</taxon>
        <taxon>Bacillati</taxon>
        <taxon>Actinomycetota</taxon>
        <taxon>Actinomycetes</taxon>
        <taxon>Streptosporangiales</taxon>
        <taxon>Thermomonosporaceae</taxon>
        <taxon>Actinomadura</taxon>
    </lineage>
</organism>
<evidence type="ECO:0000313" key="1">
    <source>
        <dbReference type="EMBL" id="MFC5750706.1"/>
    </source>
</evidence>
<evidence type="ECO:0000313" key="2">
    <source>
        <dbReference type="Proteomes" id="UP001596074"/>
    </source>
</evidence>
<name>A0ABW1A5H5_9ACTN</name>